<feature type="region of interest" description="Disordered" evidence="1">
    <location>
        <begin position="376"/>
        <end position="408"/>
    </location>
</feature>
<sequence>MANTSSTSANTQVGHVCRVTRSHNYQVPDAHRSQAFPAAQLYVRKNELGQITDRARTQPASYVRLHGRPGKPVIFILNDDIEAGDELYVSWELMDKYIEHPAPAFPMGRIGRWSNWHKIGRLGLKVTFKRSGSTQWYAMYVQYSSWGKSPMVEGVPGATKSYAYGTAMLAYLQNTRWGQKASWIPFFGVPNMVEVQVHRFHKRVLCRPVQPSGPLPNITYQPDTAKQLLINVKARDSNGVVVSGETLQTVDGPFGQYDASWVSGRDKVSYLKRTRCDRCWFGHRSDQVAMTDNMSNKYEHCAPMKDNLGRDTNQCVPCFLCGLPCSWTRADWLGGPNWAGDNRGNKTGNSRDARTFSGPLWNQVYESVYGKLTPPEALEPIEVPDPGYVEFLAREGGTEEDESDAEVD</sequence>
<dbReference type="OrthoDB" id="3826130at2759"/>
<gene>
    <name evidence="2" type="ORF">D0859_01657</name>
</gene>
<dbReference type="EMBL" id="QWIT01000027">
    <property type="protein sequence ID" value="RMZ34236.1"/>
    <property type="molecule type" value="Genomic_DNA"/>
</dbReference>
<reference evidence="2 3" key="1">
    <citation type="journal article" date="2018" name="BMC Genomics">
        <title>Genomic evidence for intraspecific hybridization in a clonal and extremely halotolerant yeast.</title>
        <authorList>
            <person name="Gostincar C."/>
            <person name="Stajich J.E."/>
            <person name="Zupancic J."/>
            <person name="Zalar P."/>
            <person name="Gunde-Cimerman N."/>
        </authorList>
    </citation>
    <scope>NUCLEOTIDE SEQUENCE [LARGE SCALE GENOMIC DNA]</scope>
    <source>
        <strain evidence="2 3">EXF-120</strain>
    </source>
</reference>
<accession>A0A3M7J9P6</accession>
<dbReference type="VEuPathDB" id="FungiDB:BTJ68_03248"/>
<evidence type="ECO:0000313" key="2">
    <source>
        <dbReference type="EMBL" id="RMZ34236.1"/>
    </source>
</evidence>
<feature type="compositionally biased region" description="Acidic residues" evidence="1">
    <location>
        <begin position="398"/>
        <end position="408"/>
    </location>
</feature>
<name>A0A3M7J9P6_HORWE</name>
<protein>
    <submittedName>
        <fullName evidence="2">Uncharacterized protein</fullName>
    </submittedName>
</protein>
<evidence type="ECO:0000313" key="3">
    <source>
        <dbReference type="Proteomes" id="UP000281677"/>
    </source>
</evidence>
<organism evidence="2 3">
    <name type="scientific">Hortaea werneckii</name>
    <name type="common">Black yeast</name>
    <name type="synonym">Cladosporium werneckii</name>
    <dbReference type="NCBI Taxonomy" id="91943"/>
    <lineage>
        <taxon>Eukaryota</taxon>
        <taxon>Fungi</taxon>
        <taxon>Dikarya</taxon>
        <taxon>Ascomycota</taxon>
        <taxon>Pezizomycotina</taxon>
        <taxon>Dothideomycetes</taxon>
        <taxon>Dothideomycetidae</taxon>
        <taxon>Mycosphaerellales</taxon>
        <taxon>Teratosphaeriaceae</taxon>
        <taxon>Hortaea</taxon>
    </lineage>
</organism>
<comment type="caution">
    <text evidence="2">The sequence shown here is derived from an EMBL/GenBank/DDBJ whole genome shotgun (WGS) entry which is preliminary data.</text>
</comment>
<dbReference type="AlphaFoldDB" id="A0A3M7J9P6"/>
<evidence type="ECO:0000256" key="1">
    <source>
        <dbReference type="SAM" id="MobiDB-lite"/>
    </source>
</evidence>
<proteinExistence type="predicted"/>
<dbReference type="Proteomes" id="UP000281677">
    <property type="component" value="Unassembled WGS sequence"/>
</dbReference>